<sequence>MEYDLQHDIIVTSTFSENWKDLDNFWVTHFLEEAEKLNLEALKEKENYWVVRFGNQSIALNSGILTLSLVKSANSGGGIGYINIERLQHKRNLQIFLQEVIKVYYEKENLVPSIT</sequence>
<dbReference type="EMBL" id="LLXI01001310">
    <property type="protein sequence ID" value="PKY53014.1"/>
    <property type="molecule type" value="Genomic_DNA"/>
</dbReference>
<keyword evidence="2" id="KW-1185">Reference proteome</keyword>
<accession>A0A2I1H2H4</accession>
<organism evidence="1 2">
    <name type="scientific">Rhizophagus irregularis</name>
    <dbReference type="NCBI Taxonomy" id="588596"/>
    <lineage>
        <taxon>Eukaryota</taxon>
        <taxon>Fungi</taxon>
        <taxon>Fungi incertae sedis</taxon>
        <taxon>Mucoromycota</taxon>
        <taxon>Glomeromycotina</taxon>
        <taxon>Glomeromycetes</taxon>
        <taxon>Glomerales</taxon>
        <taxon>Glomeraceae</taxon>
        <taxon>Rhizophagus</taxon>
    </lineage>
</organism>
<evidence type="ECO:0000313" key="2">
    <source>
        <dbReference type="Proteomes" id="UP000234323"/>
    </source>
</evidence>
<comment type="caution">
    <text evidence="1">The sequence shown here is derived from an EMBL/GenBank/DDBJ whole genome shotgun (WGS) entry which is preliminary data.</text>
</comment>
<gene>
    <name evidence="1" type="ORF">RhiirA4_470993</name>
</gene>
<name>A0A2I1H2H4_9GLOM</name>
<dbReference type="VEuPathDB" id="FungiDB:RhiirFUN_023406"/>
<dbReference type="AlphaFoldDB" id="A0A2I1H2H4"/>
<evidence type="ECO:0000313" key="1">
    <source>
        <dbReference type="EMBL" id="PKY53014.1"/>
    </source>
</evidence>
<dbReference type="Proteomes" id="UP000234323">
    <property type="component" value="Unassembled WGS sequence"/>
</dbReference>
<protein>
    <submittedName>
        <fullName evidence="1">Uncharacterized protein</fullName>
    </submittedName>
</protein>
<proteinExistence type="predicted"/>
<reference evidence="1 2" key="1">
    <citation type="submission" date="2015-10" db="EMBL/GenBank/DDBJ databases">
        <title>Genome analyses suggest a sexual origin of heterokaryosis in a supposedly ancient asexual fungus.</title>
        <authorList>
            <person name="Ropars J."/>
            <person name="Sedzielewska K."/>
            <person name="Noel J."/>
            <person name="Charron P."/>
            <person name="Farinelli L."/>
            <person name="Marton T."/>
            <person name="Kruger M."/>
            <person name="Pelin A."/>
            <person name="Brachmann A."/>
            <person name="Corradi N."/>
        </authorList>
    </citation>
    <scope>NUCLEOTIDE SEQUENCE [LARGE SCALE GENOMIC DNA]</scope>
    <source>
        <strain evidence="1 2">A4</strain>
    </source>
</reference>